<dbReference type="PANTHER" id="PTHR48081:SF33">
    <property type="entry name" value="KYNURENINE FORMAMIDASE"/>
    <property type="match status" value="1"/>
</dbReference>
<evidence type="ECO:0000256" key="2">
    <source>
        <dbReference type="SAM" id="Phobius"/>
    </source>
</evidence>
<name>A0A9P8ABW7_MORAP</name>
<reference evidence="4" key="1">
    <citation type="submission" date="2021-07" db="EMBL/GenBank/DDBJ databases">
        <title>Draft genome of Mortierella alpina, strain LL118, isolated from an aspen leaf litter sample.</title>
        <authorList>
            <person name="Yang S."/>
            <person name="Vinatzer B.A."/>
        </authorList>
    </citation>
    <scope>NUCLEOTIDE SEQUENCE</scope>
    <source>
        <strain evidence="4">LL118</strain>
    </source>
</reference>
<organism evidence="4 5">
    <name type="scientific">Mortierella alpina</name>
    <name type="common">Oleaginous fungus</name>
    <name type="synonym">Mortierella renispora</name>
    <dbReference type="NCBI Taxonomy" id="64518"/>
    <lineage>
        <taxon>Eukaryota</taxon>
        <taxon>Fungi</taxon>
        <taxon>Fungi incertae sedis</taxon>
        <taxon>Mucoromycota</taxon>
        <taxon>Mortierellomycotina</taxon>
        <taxon>Mortierellomycetes</taxon>
        <taxon>Mortierellales</taxon>
        <taxon>Mortierellaceae</taxon>
        <taxon>Mortierella</taxon>
    </lineage>
</organism>
<dbReference type="InterPro" id="IPR050300">
    <property type="entry name" value="GDXG_lipolytic_enzyme"/>
</dbReference>
<keyword evidence="2" id="KW-1133">Transmembrane helix</keyword>
<feature type="transmembrane region" description="Helical" evidence="2">
    <location>
        <begin position="54"/>
        <end position="71"/>
    </location>
</feature>
<dbReference type="Pfam" id="PF20434">
    <property type="entry name" value="BD-FAE"/>
    <property type="match status" value="1"/>
</dbReference>
<keyword evidence="2" id="KW-0472">Membrane</keyword>
<accession>A0A9P8ABW7</accession>
<dbReference type="PROSITE" id="PS00122">
    <property type="entry name" value="CARBOXYLESTERASE_B_1"/>
    <property type="match status" value="1"/>
</dbReference>
<evidence type="ECO:0000313" key="5">
    <source>
        <dbReference type="Proteomes" id="UP000717515"/>
    </source>
</evidence>
<dbReference type="InterPro" id="IPR029058">
    <property type="entry name" value="AB_hydrolase_fold"/>
</dbReference>
<proteinExistence type="predicted"/>
<keyword evidence="2" id="KW-0812">Transmembrane</keyword>
<feature type="transmembrane region" description="Helical" evidence="2">
    <location>
        <begin position="12"/>
        <end position="33"/>
    </location>
</feature>
<dbReference type="Gene3D" id="3.40.50.1820">
    <property type="entry name" value="alpha/beta hydrolase"/>
    <property type="match status" value="1"/>
</dbReference>
<feature type="transmembrane region" description="Helical" evidence="2">
    <location>
        <begin position="83"/>
        <end position="103"/>
    </location>
</feature>
<dbReference type="AlphaFoldDB" id="A0A9P8ABW7"/>
<keyword evidence="1" id="KW-0378">Hydrolase</keyword>
<gene>
    <name evidence="4" type="ORF">KVV02_005512</name>
</gene>
<evidence type="ECO:0000256" key="1">
    <source>
        <dbReference type="ARBA" id="ARBA00022801"/>
    </source>
</evidence>
<evidence type="ECO:0000259" key="3">
    <source>
        <dbReference type="Pfam" id="PF20434"/>
    </source>
</evidence>
<dbReference type="GO" id="GO:0016787">
    <property type="term" value="F:hydrolase activity"/>
    <property type="evidence" value="ECO:0007669"/>
    <property type="project" value="UniProtKB-KW"/>
</dbReference>
<evidence type="ECO:0000313" key="4">
    <source>
        <dbReference type="EMBL" id="KAG9326850.1"/>
    </source>
</evidence>
<dbReference type="InterPro" id="IPR049492">
    <property type="entry name" value="BD-FAE-like_dom"/>
</dbReference>
<feature type="domain" description="BD-FAE-like" evidence="3">
    <location>
        <begin position="179"/>
        <end position="386"/>
    </location>
</feature>
<dbReference type="InterPro" id="IPR019826">
    <property type="entry name" value="Carboxylesterase_B_AS"/>
</dbReference>
<protein>
    <recommendedName>
        <fullName evidence="3">BD-FAE-like domain-containing protein</fullName>
    </recommendedName>
</protein>
<sequence>MGIVSLVRSSWSLAYAATSLSTLLLTAAAIKGFSTKNRTANIVLSLLSNQMAELPLAVVLLDVIFSIWLRITGTFYQSTLASFFYYINIVTAVGLLYLFKLSLDAKATAQKFLDQLSKESKASVVLPGPDAPRFWQQFLNPLYWPQGCTIYNNIPYWNEREQLSALRSDGWESVLQMALDVYRPNTVEGGDDRPVLMYIHGGGWTTGSKSLTGPLLSEMVSYGWIVVSIDHRLTAKAGYPTQLIDCKRALRWIKDEIRIFGGNPNNVVVAGDSSGGHMAALLALTPNLPEFQPGFESADTSVRGCVAQSASLDLTDLKNYTQHEARGRFVKDVAKRDGSAESAENLKFLTEHSPLFRISEASVPFLVIHGDLDVIAPAQSARDFVQEFRTKSKSSIDYLELTGAHHCFQMFSSPRTWYTTIATAEWLSFNFDRQGDTKQADEKKVQVHELVEWGWTA</sequence>
<dbReference type="EMBL" id="JAIFTL010000013">
    <property type="protein sequence ID" value="KAG9326850.1"/>
    <property type="molecule type" value="Genomic_DNA"/>
</dbReference>
<dbReference type="SUPFAM" id="SSF53474">
    <property type="entry name" value="alpha/beta-Hydrolases"/>
    <property type="match status" value="1"/>
</dbReference>
<dbReference type="PANTHER" id="PTHR48081">
    <property type="entry name" value="AB HYDROLASE SUPERFAMILY PROTEIN C4A8.06C"/>
    <property type="match status" value="1"/>
</dbReference>
<dbReference type="Proteomes" id="UP000717515">
    <property type="component" value="Unassembled WGS sequence"/>
</dbReference>
<comment type="caution">
    <text evidence="4">The sequence shown here is derived from an EMBL/GenBank/DDBJ whole genome shotgun (WGS) entry which is preliminary data.</text>
</comment>